<evidence type="ECO:0000256" key="8">
    <source>
        <dbReference type="ARBA" id="ARBA00022848"/>
    </source>
</evidence>
<keyword evidence="7" id="KW-0256">Endoplasmic reticulum</keyword>
<keyword evidence="11 14" id="KW-0503">Monooxygenase</keyword>
<evidence type="ECO:0000256" key="5">
    <source>
        <dbReference type="ARBA" id="ARBA00022617"/>
    </source>
</evidence>
<comment type="cofactor">
    <cofactor evidence="1 13">
        <name>heme</name>
        <dbReference type="ChEBI" id="CHEBI:30413"/>
    </cofactor>
</comment>
<evidence type="ECO:0000256" key="6">
    <source>
        <dbReference type="ARBA" id="ARBA00022723"/>
    </source>
</evidence>
<dbReference type="InterPro" id="IPR050476">
    <property type="entry name" value="Insect_CytP450_Detox"/>
</dbReference>
<dbReference type="PANTHER" id="PTHR24292:SF100">
    <property type="entry name" value="CYTOCHROME P450 6A16, ISOFORM B-RELATED"/>
    <property type="match status" value="1"/>
</dbReference>
<name>A0A1L8E442_9DIPT</name>
<evidence type="ECO:0000256" key="7">
    <source>
        <dbReference type="ARBA" id="ARBA00022824"/>
    </source>
</evidence>
<dbReference type="PRINTS" id="PR00463">
    <property type="entry name" value="EP450I"/>
</dbReference>
<dbReference type="GO" id="GO:0016705">
    <property type="term" value="F:oxidoreductase activity, acting on paired donors, with incorporation or reduction of molecular oxygen"/>
    <property type="evidence" value="ECO:0007669"/>
    <property type="project" value="InterPro"/>
</dbReference>
<proteinExistence type="inferred from homology"/>
<evidence type="ECO:0000313" key="15">
    <source>
        <dbReference type="EMBL" id="JAV13491.1"/>
    </source>
</evidence>
<evidence type="ECO:0000256" key="11">
    <source>
        <dbReference type="ARBA" id="ARBA00023033"/>
    </source>
</evidence>
<dbReference type="PROSITE" id="PS00086">
    <property type="entry name" value="CYTOCHROME_P450"/>
    <property type="match status" value="1"/>
</dbReference>
<dbReference type="CDD" id="cd11056">
    <property type="entry name" value="CYP6-like"/>
    <property type="match status" value="1"/>
</dbReference>
<evidence type="ECO:0000256" key="3">
    <source>
        <dbReference type="ARBA" id="ARBA00004406"/>
    </source>
</evidence>
<evidence type="ECO:0000256" key="9">
    <source>
        <dbReference type="ARBA" id="ARBA00023002"/>
    </source>
</evidence>
<keyword evidence="10 13" id="KW-0408">Iron</keyword>
<dbReference type="SUPFAM" id="SSF48264">
    <property type="entry name" value="Cytochrome P450"/>
    <property type="match status" value="1"/>
</dbReference>
<keyword evidence="12" id="KW-0472">Membrane</keyword>
<dbReference type="InterPro" id="IPR036396">
    <property type="entry name" value="Cyt_P450_sf"/>
</dbReference>
<dbReference type="PANTHER" id="PTHR24292">
    <property type="entry name" value="CYTOCHROME P450"/>
    <property type="match status" value="1"/>
</dbReference>
<dbReference type="GO" id="GO:0005506">
    <property type="term" value="F:iron ion binding"/>
    <property type="evidence" value="ECO:0007669"/>
    <property type="project" value="InterPro"/>
</dbReference>
<dbReference type="FunFam" id="1.10.630.10:FF:000042">
    <property type="entry name" value="Cytochrome P450"/>
    <property type="match status" value="1"/>
</dbReference>
<dbReference type="Gene3D" id="1.10.630.10">
    <property type="entry name" value="Cytochrome P450"/>
    <property type="match status" value="1"/>
</dbReference>
<evidence type="ECO:0000256" key="10">
    <source>
        <dbReference type="ARBA" id="ARBA00023004"/>
    </source>
</evidence>
<dbReference type="GO" id="GO:0005789">
    <property type="term" value="C:endoplasmic reticulum membrane"/>
    <property type="evidence" value="ECO:0007669"/>
    <property type="project" value="UniProtKB-SubCell"/>
</dbReference>
<comment type="subcellular location">
    <subcellularLocation>
        <location evidence="3">Endoplasmic reticulum membrane</location>
        <topology evidence="3">Peripheral membrane protein</topology>
    </subcellularLocation>
    <subcellularLocation>
        <location evidence="2">Microsome membrane</location>
        <topology evidence="2">Peripheral membrane protein</topology>
    </subcellularLocation>
</comment>
<keyword evidence="6 13" id="KW-0479">Metal-binding</keyword>
<keyword evidence="8" id="KW-0492">Microsome</keyword>
<evidence type="ECO:0000256" key="4">
    <source>
        <dbReference type="ARBA" id="ARBA00010617"/>
    </source>
</evidence>
<dbReference type="GO" id="GO:0004497">
    <property type="term" value="F:monooxygenase activity"/>
    <property type="evidence" value="ECO:0007669"/>
    <property type="project" value="UniProtKB-KW"/>
</dbReference>
<evidence type="ECO:0000256" key="13">
    <source>
        <dbReference type="PIRSR" id="PIRSR602401-1"/>
    </source>
</evidence>
<dbReference type="GO" id="GO:0020037">
    <property type="term" value="F:heme binding"/>
    <property type="evidence" value="ECO:0007669"/>
    <property type="project" value="InterPro"/>
</dbReference>
<evidence type="ECO:0000256" key="12">
    <source>
        <dbReference type="ARBA" id="ARBA00023136"/>
    </source>
</evidence>
<organism evidence="15">
    <name type="scientific">Nyssomyia neivai</name>
    <dbReference type="NCBI Taxonomy" id="330878"/>
    <lineage>
        <taxon>Eukaryota</taxon>
        <taxon>Metazoa</taxon>
        <taxon>Ecdysozoa</taxon>
        <taxon>Arthropoda</taxon>
        <taxon>Hexapoda</taxon>
        <taxon>Insecta</taxon>
        <taxon>Pterygota</taxon>
        <taxon>Neoptera</taxon>
        <taxon>Endopterygota</taxon>
        <taxon>Diptera</taxon>
        <taxon>Nematocera</taxon>
        <taxon>Psychodoidea</taxon>
        <taxon>Psychodidae</taxon>
        <taxon>Nyssomyia</taxon>
    </lineage>
</organism>
<evidence type="ECO:0000256" key="2">
    <source>
        <dbReference type="ARBA" id="ARBA00004174"/>
    </source>
</evidence>
<dbReference type="AlphaFoldDB" id="A0A1L8E442"/>
<dbReference type="InterPro" id="IPR002401">
    <property type="entry name" value="Cyt_P450_E_grp-I"/>
</dbReference>
<reference evidence="15" key="1">
    <citation type="submission" date="2016-12" db="EMBL/GenBank/DDBJ databases">
        <title>An insight into the sialome and mialome of the sand fly, Nyssomyia neivai.</title>
        <authorList>
            <person name="Sebastian V."/>
            <person name="Goulart T.M."/>
            <person name="Oliveira W."/>
            <person name="Calvo E."/>
            <person name="Oliveira L.F."/>
            <person name="Pinto M.C."/>
            <person name="Rosselino A.M."/>
            <person name="Ribeiro J.M."/>
        </authorList>
    </citation>
    <scope>NUCLEOTIDE SEQUENCE</scope>
</reference>
<sequence length="495" mass="56926">MFWLVSVVSLLILSYMWIKKKYRYFENKGLPFYPHPKFPLGNLWGVGKVKHSGLFIGDIYEYLKKKDILGGVFYFVRPIVVPIDLDLIKEILVKDFSAFHDRGIYVNERDDPLSGTLIALPGQRWKNLRTKLTPTYTAKKLKMMHGTMTAVAKEFEECLNKHTGQDVEFADIISRFTTDIIGSVAFGIECNTLKDPNAEFLKMAKKVSDVRGIKFLKRFFLTLFPNVGRTLHMSTTPKDVADFFMGTLREIINHRESNNIKRDDFLELLMQIKNTGQVDGENVGRMSFDELAAQTFLFFIAGYGTSAFTTTFALYELAVNKNVQDRARDEVMEILKKHGEFSYEASMEMKYIDQVIKETLRLHPILPNLIRTLSHHYTIPNRNVTFEKGTFFSIPVFGIHRDPHIYPNPNEFDPERFTEENIKSRHSCAWLPFGEGPRGCIGKRFGIMEIKIALGTLLSKFTIQPTSRTPIPMVYEPTVTILTPKGGMWLKIDKI</sequence>
<evidence type="ECO:0000256" key="1">
    <source>
        <dbReference type="ARBA" id="ARBA00001971"/>
    </source>
</evidence>
<feature type="binding site" description="axial binding residue" evidence="13">
    <location>
        <position position="440"/>
    </location>
    <ligand>
        <name>heme</name>
        <dbReference type="ChEBI" id="CHEBI:30413"/>
    </ligand>
    <ligandPart>
        <name>Fe</name>
        <dbReference type="ChEBI" id="CHEBI:18248"/>
    </ligandPart>
</feature>
<keyword evidence="5 13" id="KW-0349">Heme</keyword>
<dbReference type="PRINTS" id="PR00385">
    <property type="entry name" value="P450"/>
</dbReference>
<evidence type="ECO:0000256" key="14">
    <source>
        <dbReference type="RuleBase" id="RU000461"/>
    </source>
</evidence>
<protein>
    <submittedName>
        <fullName evidence="15">Putative cytochrome</fullName>
    </submittedName>
</protein>
<dbReference type="Pfam" id="PF00067">
    <property type="entry name" value="p450"/>
    <property type="match status" value="1"/>
</dbReference>
<dbReference type="EMBL" id="GFDF01000593">
    <property type="protein sequence ID" value="JAV13491.1"/>
    <property type="molecule type" value="Transcribed_RNA"/>
</dbReference>
<accession>A0A1L8E442</accession>
<dbReference type="InterPro" id="IPR001128">
    <property type="entry name" value="Cyt_P450"/>
</dbReference>
<dbReference type="InterPro" id="IPR017972">
    <property type="entry name" value="Cyt_P450_CS"/>
</dbReference>
<comment type="similarity">
    <text evidence="4 14">Belongs to the cytochrome P450 family.</text>
</comment>
<keyword evidence="9 14" id="KW-0560">Oxidoreductase</keyword>